<evidence type="ECO:0000313" key="4">
    <source>
        <dbReference type="Proteomes" id="UP000652847"/>
    </source>
</evidence>
<evidence type="ECO:0000256" key="1">
    <source>
        <dbReference type="SAM" id="MobiDB-lite"/>
    </source>
</evidence>
<name>A0A8I0AH35_9FIRM</name>
<feature type="compositionally biased region" description="Low complexity" evidence="1">
    <location>
        <begin position="106"/>
        <end position="124"/>
    </location>
</feature>
<feature type="transmembrane region" description="Helical" evidence="2">
    <location>
        <begin position="40"/>
        <end position="62"/>
    </location>
</feature>
<feature type="transmembrane region" description="Helical" evidence="2">
    <location>
        <begin position="68"/>
        <end position="91"/>
    </location>
</feature>
<dbReference type="Proteomes" id="UP000652847">
    <property type="component" value="Unassembled WGS sequence"/>
</dbReference>
<keyword evidence="4" id="KW-1185">Reference proteome</keyword>
<feature type="region of interest" description="Disordered" evidence="1">
    <location>
        <begin position="106"/>
        <end position="143"/>
    </location>
</feature>
<protein>
    <submittedName>
        <fullName evidence="3">Uncharacterized protein</fullName>
    </submittedName>
</protein>
<dbReference type="EMBL" id="JACOOT010000027">
    <property type="protein sequence ID" value="MBC5651797.1"/>
    <property type="molecule type" value="Genomic_DNA"/>
</dbReference>
<proteinExistence type="predicted"/>
<dbReference type="AlphaFoldDB" id="A0A8I0AH35"/>
<keyword evidence="2" id="KW-0472">Membrane</keyword>
<keyword evidence="2" id="KW-0812">Transmembrane</keyword>
<comment type="caution">
    <text evidence="3">The sequence shown here is derived from an EMBL/GenBank/DDBJ whole genome shotgun (WGS) entry which is preliminary data.</text>
</comment>
<evidence type="ECO:0000313" key="3">
    <source>
        <dbReference type="EMBL" id="MBC5651797.1"/>
    </source>
</evidence>
<gene>
    <name evidence="3" type="ORF">H8S54_11895</name>
</gene>
<feature type="compositionally biased region" description="Basic and acidic residues" evidence="1">
    <location>
        <begin position="1"/>
        <end position="15"/>
    </location>
</feature>
<feature type="region of interest" description="Disordered" evidence="1">
    <location>
        <begin position="1"/>
        <end position="31"/>
    </location>
</feature>
<organism evidence="3 4">
    <name type="scientific">Blautia segnis</name>
    <dbReference type="NCBI Taxonomy" id="2763030"/>
    <lineage>
        <taxon>Bacteria</taxon>
        <taxon>Bacillati</taxon>
        <taxon>Bacillota</taxon>
        <taxon>Clostridia</taxon>
        <taxon>Lachnospirales</taxon>
        <taxon>Lachnospiraceae</taxon>
        <taxon>Blautia</taxon>
    </lineage>
</organism>
<keyword evidence="2" id="KW-1133">Transmembrane helix</keyword>
<evidence type="ECO:0000256" key="2">
    <source>
        <dbReference type="SAM" id="Phobius"/>
    </source>
</evidence>
<dbReference type="RefSeq" id="WP_021924962.1">
    <property type="nucleotide sequence ID" value="NZ_JACOOT010000027.1"/>
</dbReference>
<reference evidence="3 4" key="1">
    <citation type="submission" date="2020-08" db="EMBL/GenBank/DDBJ databases">
        <title>Genome public.</title>
        <authorList>
            <person name="Liu C."/>
            <person name="Sun Q."/>
        </authorList>
    </citation>
    <scope>NUCLEOTIDE SEQUENCE [LARGE SCALE GENOMIC DNA]</scope>
    <source>
        <strain evidence="3 4">BX17</strain>
    </source>
</reference>
<sequence>MGDFENRNREGKIKENTAAAASDEKAGGENPKSGVPLRTYLIMILAGAYVAYLGVSLCQGVMKGAEGSSPGFMVAGVVFIVLGVIFVINGIRGSLKVSKAQKEQANAENAQQAQGAANESASAAVLPQTKNSTEPGKKMSIADRANLVSKLGDAQEDEEEK</sequence>
<accession>A0A8I0AH35</accession>